<name>A0AAV3U6Q2_9ALTE</name>
<accession>A0AAV3U6Q2</accession>
<gene>
    <name evidence="1" type="ORF">GCM10025791_36000</name>
</gene>
<sequence length="86" mass="9524">MRNVEALRFLFIDQILGKHFTIVNLNILLCDIDKTNTTIKPQPVSAFTVFLIASALDLSQPTHNKLCTVYKYLTNKTSAGALGTPT</sequence>
<organism evidence="1 2">
    <name type="scientific">Halioxenophilus aromaticivorans</name>
    <dbReference type="NCBI Taxonomy" id="1306992"/>
    <lineage>
        <taxon>Bacteria</taxon>
        <taxon>Pseudomonadati</taxon>
        <taxon>Pseudomonadota</taxon>
        <taxon>Gammaproteobacteria</taxon>
        <taxon>Alteromonadales</taxon>
        <taxon>Alteromonadaceae</taxon>
        <taxon>Halioxenophilus</taxon>
    </lineage>
</organism>
<evidence type="ECO:0000313" key="1">
    <source>
        <dbReference type="EMBL" id="GAA4952162.1"/>
    </source>
</evidence>
<keyword evidence="2" id="KW-1185">Reference proteome</keyword>
<dbReference type="EMBL" id="BAABLX010000029">
    <property type="protein sequence ID" value="GAA4952162.1"/>
    <property type="molecule type" value="Genomic_DNA"/>
</dbReference>
<protein>
    <submittedName>
        <fullName evidence="1">Uncharacterized protein</fullName>
    </submittedName>
</protein>
<dbReference type="AlphaFoldDB" id="A0AAV3U6Q2"/>
<dbReference type="Proteomes" id="UP001409585">
    <property type="component" value="Unassembled WGS sequence"/>
</dbReference>
<evidence type="ECO:0000313" key="2">
    <source>
        <dbReference type="Proteomes" id="UP001409585"/>
    </source>
</evidence>
<reference evidence="2" key="1">
    <citation type="journal article" date="2019" name="Int. J. Syst. Evol. Microbiol.">
        <title>The Global Catalogue of Microorganisms (GCM) 10K type strain sequencing project: providing services to taxonomists for standard genome sequencing and annotation.</title>
        <authorList>
            <consortium name="The Broad Institute Genomics Platform"/>
            <consortium name="The Broad Institute Genome Sequencing Center for Infectious Disease"/>
            <person name="Wu L."/>
            <person name="Ma J."/>
        </authorList>
    </citation>
    <scope>NUCLEOTIDE SEQUENCE [LARGE SCALE GENOMIC DNA]</scope>
    <source>
        <strain evidence="2">JCM 19134</strain>
    </source>
</reference>
<proteinExistence type="predicted"/>
<comment type="caution">
    <text evidence="1">The sequence shown here is derived from an EMBL/GenBank/DDBJ whole genome shotgun (WGS) entry which is preliminary data.</text>
</comment>